<accession>E6QLM9</accession>
<feature type="compositionally biased region" description="Basic and acidic residues" evidence="1">
    <location>
        <begin position="34"/>
        <end position="60"/>
    </location>
</feature>
<organism evidence="2">
    <name type="scientific">mine drainage metagenome</name>
    <dbReference type="NCBI Taxonomy" id="410659"/>
    <lineage>
        <taxon>unclassified sequences</taxon>
        <taxon>metagenomes</taxon>
        <taxon>ecological metagenomes</taxon>
    </lineage>
</organism>
<dbReference type="EMBL" id="CABQ01000187">
    <property type="protein sequence ID" value="CBI08150.1"/>
    <property type="molecule type" value="Genomic_DNA"/>
</dbReference>
<proteinExistence type="predicted"/>
<reference evidence="2" key="1">
    <citation type="submission" date="2009-10" db="EMBL/GenBank/DDBJ databases">
        <title>Diversity of trophic interactions inside an arsenic-rich microbial ecosystem.</title>
        <authorList>
            <person name="Bertin P.N."/>
            <person name="Heinrich-Salmeron A."/>
            <person name="Pelletier E."/>
            <person name="Goulhen-Chollet F."/>
            <person name="Arsene-Ploetze F."/>
            <person name="Gallien S."/>
            <person name="Calteau A."/>
            <person name="Vallenet D."/>
            <person name="Casiot C."/>
            <person name="Chane-Woon-Ming B."/>
            <person name="Giloteaux L."/>
            <person name="Barakat M."/>
            <person name="Bonnefoy V."/>
            <person name="Bruneel O."/>
            <person name="Chandler M."/>
            <person name="Cleiss J."/>
            <person name="Duran R."/>
            <person name="Elbaz-Poulichet F."/>
            <person name="Fonknechten N."/>
            <person name="Lauga B."/>
            <person name="Mornico D."/>
            <person name="Ortet P."/>
            <person name="Schaeffer C."/>
            <person name="Siguier P."/>
            <person name="Alexander Thil Smith A."/>
            <person name="Van Dorsselaer A."/>
            <person name="Weissenbach J."/>
            <person name="Medigue C."/>
            <person name="Le Paslier D."/>
        </authorList>
    </citation>
    <scope>NUCLEOTIDE SEQUENCE</scope>
</reference>
<protein>
    <submittedName>
        <fullName evidence="2">Ovocleidin-17 (OC-17)</fullName>
    </submittedName>
</protein>
<gene>
    <name evidence="2" type="ORF">CARN6_1586</name>
</gene>
<name>E6QLM9_9ZZZZ</name>
<dbReference type="AlphaFoldDB" id="E6QLM9"/>
<evidence type="ECO:0000313" key="2">
    <source>
        <dbReference type="EMBL" id="CBI08150.1"/>
    </source>
</evidence>
<feature type="region of interest" description="Disordered" evidence="1">
    <location>
        <begin position="31"/>
        <end position="60"/>
    </location>
</feature>
<sequence>MTWDFPDVWCGKHRAGYRSYCHPDIFPQATPPLAERHLPDAARREGRPRSMRRETSVTVW</sequence>
<comment type="caution">
    <text evidence="2">The sequence shown here is derived from an EMBL/GenBank/DDBJ whole genome shotgun (WGS) entry which is preliminary data.</text>
</comment>
<evidence type="ECO:0000256" key="1">
    <source>
        <dbReference type="SAM" id="MobiDB-lite"/>
    </source>
</evidence>